<sequence length="261" mass="28628">MDLITPSPPSTLDKRDWIAGLEKGLSIIEVFDDQHPRLTASQAGARCGLTRTAARRYLLTLAHLGYVGTDGKLFWLTPRILRLGHAYLESARFPRLVHPFLQRIAGGTQEIAYLGVLDGDEAVYIARSGSQRHMNTGYILGSRIPAQLSTAGMAILAAWGEAACDAWLTGRTLQAFTPYTLATPQALHEALQHFRRQGWAMLEQQLELNTRGIAVPLLDRHNGVHGAISITMPINQESQVDALARVLPVLLEAARGLRALL</sequence>
<evidence type="ECO:0000256" key="1">
    <source>
        <dbReference type="ARBA" id="ARBA00023015"/>
    </source>
</evidence>
<dbReference type="SUPFAM" id="SSF55781">
    <property type="entry name" value="GAF domain-like"/>
    <property type="match status" value="1"/>
</dbReference>
<dbReference type="PROSITE" id="PS51077">
    <property type="entry name" value="HTH_ICLR"/>
    <property type="match status" value="1"/>
</dbReference>
<dbReference type="SMART" id="SM00346">
    <property type="entry name" value="HTH_ICLR"/>
    <property type="match status" value="1"/>
</dbReference>
<dbReference type="Pfam" id="PF09339">
    <property type="entry name" value="HTH_IclR"/>
    <property type="match status" value="1"/>
</dbReference>
<gene>
    <name evidence="6" type="ORF">J2W49_000332</name>
</gene>
<keyword evidence="7" id="KW-1185">Reference proteome</keyword>
<dbReference type="InterPro" id="IPR036388">
    <property type="entry name" value="WH-like_DNA-bd_sf"/>
</dbReference>
<evidence type="ECO:0000256" key="2">
    <source>
        <dbReference type="ARBA" id="ARBA00023125"/>
    </source>
</evidence>
<dbReference type="InterPro" id="IPR050707">
    <property type="entry name" value="HTH_MetabolicPath_Reg"/>
</dbReference>
<dbReference type="PANTHER" id="PTHR30136:SF34">
    <property type="entry name" value="TRANSCRIPTIONAL REGULATOR"/>
    <property type="match status" value="1"/>
</dbReference>
<protein>
    <submittedName>
        <fullName evidence="6">IclR family pca regulon transcriptional regulator</fullName>
    </submittedName>
</protein>
<keyword evidence="3" id="KW-0804">Transcription</keyword>
<proteinExistence type="predicted"/>
<dbReference type="PANTHER" id="PTHR30136">
    <property type="entry name" value="HELIX-TURN-HELIX TRANSCRIPTIONAL REGULATOR, ICLR FAMILY"/>
    <property type="match status" value="1"/>
</dbReference>
<feature type="domain" description="IclR-ED" evidence="5">
    <location>
        <begin position="79"/>
        <end position="261"/>
    </location>
</feature>
<organism evidence="6 7">
    <name type="scientific">Hydrogenophaga palleronii</name>
    <dbReference type="NCBI Taxonomy" id="65655"/>
    <lineage>
        <taxon>Bacteria</taxon>
        <taxon>Pseudomonadati</taxon>
        <taxon>Pseudomonadota</taxon>
        <taxon>Betaproteobacteria</taxon>
        <taxon>Burkholderiales</taxon>
        <taxon>Comamonadaceae</taxon>
        <taxon>Hydrogenophaga</taxon>
    </lineage>
</organism>
<accession>A0ABU1WH69</accession>
<comment type="caution">
    <text evidence="6">The sequence shown here is derived from an EMBL/GenBank/DDBJ whole genome shotgun (WGS) entry which is preliminary data.</text>
</comment>
<evidence type="ECO:0000313" key="7">
    <source>
        <dbReference type="Proteomes" id="UP001265700"/>
    </source>
</evidence>
<dbReference type="InterPro" id="IPR029016">
    <property type="entry name" value="GAF-like_dom_sf"/>
</dbReference>
<evidence type="ECO:0000313" key="6">
    <source>
        <dbReference type="EMBL" id="MDR7148404.1"/>
    </source>
</evidence>
<dbReference type="Proteomes" id="UP001265700">
    <property type="component" value="Unassembled WGS sequence"/>
</dbReference>
<keyword evidence="1" id="KW-0805">Transcription regulation</keyword>
<feature type="domain" description="HTH iclR-type" evidence="4">
    <location>
        <begin position="18"/>
        <end position="85"/>
    </location>
</feature>
<name>A0ABU1WH69_9BURK</name>
<evidence type="ECO:0000259" key="5">
    <source>
        <dbReference type="PROSITE" id="PS51078"/>
    </source>
</evidence>
<dbReference type="InterPro" id="IPR014757">
    <property type="entry name" value="Tscrpt_reg_IclR_C"/>
</dbReference>
<evidence type="ECO:0000256" key="3">
    <source>
        <dbReference type="ARBA" id="ARBA00023163"/>
    </source>
</evidence>
<dbReference type="InterPro" id="IPR036390">
    <property type="entry name" value="WH_DNA-bd_sf"/>
</dbReference>
<dbReference type="Pfam" id="PF01614">
    <property type="entry name" value="IclR_C"/>
    <property type="match status" value="1"/>
</dbReference>
<dbReference type="SUPFAM" id="SSF46785">
    <property type="entry name" value="Winged helix' DNA-binding domain"/>
    <property type="match status" value="1"/>
</dbReference>
<dbReference type="EMBL" id="JAVDWU010000001">
    <property type="protein sequence ID" value="MDR7148404.1"/>
    <property type="molecule type" value="Genomic_DNA"/>
</dbReference>
<dbReference type="Gene3D" id="1.10.10.10">
    <property type="entry name" value="Winged helix-like DNA-binding domain superfamily/Winged helix DNA-binding domain"/>
    <property type="match status" value="1"/>
</dbReference>
<reference evidence="6 7" key="1">
    <citation type="submission" date="2023-07" db="EMBL/GenBank/DDBJ databases">
        <title>Sorghum-associated microbial communities from plants grown in Nebraska, USA.</title>
        <authorList>
            <person name="Schachtman D."/>
        </authorList>
    </citation>
    <scope>NUCLEOTIDE SEQUENCE [LARGE SCALE GENOMIC DNA]</scope>
    <source>
        <strain evidence="6 7">4249</strain>
    </source>
</reference>
<dbReference type="InterPro" id="IPR005471">
    <property type="entry name" value="Tscrpt_reg_IclR_N"/>
</dbReference>
<dbReference type="Gene3D" id="3.30.450.40">
    <property type="match status" value="1"/>
</dbReference>
<keyword evidence="2" id="KW-0238">DNA-binding</keyword>
<evidence type="ECO:0000259" key="4">
    <source>
        <dbReference type="PROSITE" id="PS51077"/>
    </source>
</evidence>
<dbReference type="RefSeq" id="WP_310310934.1">
    <property type="nucleotide sequence ID" value="NZ_JAVDWU010000001.1"/>
</dbReference>
<dbReference type="PROSITE" id="PS51078">
    <property type="entry name" value="ICLR_ED"/>
    <property type="match status" value="1"/>
</dbReference>